<name>A0A1T4W3A2_9GAMM</name>
<keyword evidence="3" id="KW-1185">Reference proteome</keyword>
<gene>
    <name evidence="2" type="ORF">SAMN02745130_00867</name>
</gene>
<dbReference type="STRING" id="92487.SAMN02745130_00867"/>
<reference evidence="2 3" key="1">
    <citation type="submission" date="2017-02" db="EMBL/GenBank/DDBJ databases">
        <authorList>
            <person name="Peterson S.W."/>
        </authorList>
    </citation>
    <scope>NUCLEOTIDE SEQUENCE [LARGE SCALE GENOMIC DNA]</scope>
    <source>
        <strain evidence="2 3">ATCC 49788</strain>
    </source>
</reference>
<organism evidence="2 3">
    <name type="scientific">Thiothrix eikelboomii</name>
    <dbReference type="NCBI Taxonomy" id="92487"/>
    <lineage>
        <taxon>Bacteria</taxon>
        <taxon>Pseudomonadati</taxon>
        <taxon>Pseudomonadota</taxon>
        <taxon>Gammaproteobacteria</taxon>
        <taxon>Thiotrichales</taxon>
        <taxon>Thiotrichaceae</taxon>
        <taxon>Thiothrix</taxon>
    </lineage>
</organism>
<evidence type="ECO:0000313" key="3">
    <source>
        <dbReference type="Proteomes" id="UP000190460"/>
    </source>
</evidence>
<dbReference type="InterPro" id="IPR050312">
    <property type="entry name" value="IolE/XylAMocC-like"/>
</dbReference>
<evidence type="ECO:0000313" key="2">
    <source>
        <dbReference type="EMBL" id="SKA71545.1"/>
    </source>
</evidence>
<dbReference type="Pfam" id="PF01261">
    <property type="entry name" value="AP_endonuc_2"/>
    <property type="match status" value="1"/>
</dbReference>
<keyword evidence="2" id="KW-0413">Isomerase</keyword>
<sequence>MRYRFSLAYLTVMEVEPPEAVQIAADTGYQHVGLRLWPAGTEAPFAIFTDQTVYQATQQVLAETGITVADIEIIRLNAQFQASNTQAFLECGAGLGAKHILVAGDDPDLTRCTDNFAAFCELAAQYQMTADLEFMPWTQVPNLKTALQVIHQAQQTNAGLLIDALHFARSASTLAELATVDPALIHYVQFCDAPLHYEHSTEGLIHTARAERLMPGDGELDLLSLFTAVPKGEDLVVSLEIPQKERASTVPAQQRAAEALQKMQACLNSLNRFI</sequence>
<accession>A0A1T4W3A2</accession>
<evidence type="ECO:0000259" key="1">
    <source>
        <dbReference type="Pfam" id="PF01261"/>
    </source>
</evidence>
<dbReference type="Proteomes" id="UP000190460">
    <property type="component" value="Unassembled WGS sequence"/>
</dbReference>
<proteinExistence type="predicted"/>
<dbReference type="OrthoDB" id="9072761at2"/>
<dbReference type="EMBL" id="FUYB01000003">
    <property type="protein sequence ID" value="SKA71545.1"/>
    <property type="molecule type" value="Genomic_DNA"/>
</dbReference>
<dbReference type="Gene3D" id="3.20.20.150">
    <property type="entry name" value="Divalent-metal-dependent TIM barrel enzymes"/>
    <property type="match status" value="1"/>
</dbReference>
<feature type="domain" description="Xylose isomerase-like TIM barrel" evidence="1">
    <location>
        <begin position="21"/>
        <end position="264"/>
    </location>
</feature>
<dbReference type="SUPFAM" id="SSF51658">
    <property type="entry name" value="Xylose isomerase-like"/>
    <property type="match status" value="1"/>
</dbReference>
<dbReference type="RefSeq" id="WP_078921359.1">
    <property type="nucleotide sequence ID" value="NZ_FUYB01000003.1"/>
</dbReference>
<dbReference type="GO" id="GO:0016853">
    <property type="term" value="F:isomerase activity"/>
    <property type="evidence" value="ECO:0007669"/>
    <property type="project" value="UniProtKB-KW"/>
</dbReference>
<dbReference type="PANTHER" id="PTHR12110:SF48">
    <property type="entry name" value="BLL3656 PROTEIN"/>
    <property type="match status" value="1"/>
</dbReference>
<dbReference type="AlphaFoldDB" id="A0A1T4W3A2"/>
<dbReference type="InterPro" id="IPR013022">
    <property type="entry name" value="Xyl_isomerase-like_TIM-brl"/>
</dbReference>
<dbReference type="InterPro" id="IPR036237">
    <property type="entry name" value="Xyl_isomerase-like_sf"/>
</dbReference>
<dbReference type="PANTHER" id="PTHR12110">
    <property type="entry name" value="HYDROXYPYRUVATE ISOMERASE"/>
    <property type="match status" value="1"/>
</dbReference>
<protein>
    <submittedName>
        <fullName evidence="2">Sugar phosphate isomerase/epimerase</fullName>
    </submittedName>
</protein>